<organism evidence="2 3">
    <name type="scientific">Carassius auratus</name>
    <name type="common">Goldfish</name>
    <dbReference type="NCBI Taxonomy" id="7957"/>
    <lineage>
        <taxon>Eukaryota</taxon>
        <taxon>Metazoa</taxon>
        <taxon>Chordata</taxon>
        <taxon>Craniata</taxon>
        <taxon>Vertebrata</taxon>
        <taxon>Euteleostomi</taxon>
        <taxon>Actinopterygii</taxon>
        <taxon>Neopterygii</taxon>
        <taxon>Teleostei</taxon>
        <taxon>Ostariophysi</taxon>
        <taxon>Cypriniformes</taxon>
        <taxon>Cyprinidae</taxon>
        <taxon>Cyprininae</taxon>
        <taxon>Carassius</taxon>
    </lineage>
</organism>
<sequence>MSTLQTTSNSLRLTNKSRKNPLHPAPIRKPANQLAASGLHFPANSAPRPPAVLPFAFSSLLKTKKTNRPGGGASVVVAADLFPESVGGRDRCLVKGTTGSRDLSPDQGVVPDQMNGNELRSCETRRDGNLGMLKNLEKISPPYIFFVFFY</sequence>
<proteinExistence type="predicted"/>
<reference evidence="3" key="1">
    <citation type="submission" date="2025-08" db="UniProtKB">
        <authorList>
            <consortium name="RefSeq"/>
        </authorList>
    </citation>
    <scope>IDENTIFICATION</scope>
    <source>
        <strain evidence="3">Wakin</strain>
        <tissue evidence="3">Muscle</tissue>
    </source>
</reference>
<evidence type="ECO:0000256" key="1">
    <source>
        <dbReference type="SAM" id="MobiDB-lite"/>
    </source>
</evidence>
<feature type="compositionally biased region" description="Polar residues" evidence="1">
    <location>
        <begin position="1"/>
        <end position="14"/>
    </location>
</feature>
<evidence type="ECO:0000313" key="2">
    <source>
        <dbReference type="Proteomes" id="UP000515129"/>
    </source>
</evidence>
<keyword evidence="2" id="KW-1185">Reference proteome</keyword>
<dbReference type="AlphaFoldDB" id="A0A6P6IZ63"/>
<dbReference type="GeneID" id="113039366"/>
<dbReference type="Proteomes" id="UP000515129">
    <property type="component" value="Chromosome 22"/>
</dbReference>
<feature type="region of interest" description="Disordered" evidence="1">
    <location>
        <begin position="95"/>
        <end position="115"/>
    </location>
</feature>
<name>A0A6P6IZ63_CARAU</name>
<dbReference type="RefSeq" id="XP_026053060.1">
    <property type="nucleotide sequence ID" value="XM_026197275.1"/>
</dbReference>
<gene>
    <name evidence="3" type="primary">LOC113039366</name>
</gene>
<accession>A0A6P6IZ63</accession>
<evidence type="ECO:0000313" key="3">
    <source>
        <dbReference type="RefSeq" id="XP_026053060.1"/>
    </source>
</evidence>
<feature type="region of interest" description="Disordered" evidence="1">
    <location>
        <begin position="1"/>
        <end position="28"/>
    </location>
</feature>
<protein>
    <submittedName>
        <fullName evidence="3">Uncharacterized protein LOC113039366 isoform X2</fullName>
    </submittedName>
</protein>